<dbReference type="InterPro" id="IPR002109">
    <property type="entry name" value="Glutaredoxin"/>
</dbReference>
<dbReference type="InterPro" id="IPR051548">
    <property type="entry name" value="Grx-like_ET"/>
</dbReference>
<protein>
    <recommendedName>
        <fullName evidence="3">Glutaredoxin-like protein NrdH</fullName>
    </recommendedName>
</protein>
<evidence type="ECO:0000256" key="6">
    <source>
        <dbReference type="ARBA" id="ARBA00023157"/>
    </source>
</evidence>
<dbReference type="Gene3D" id="3.40.30.10">
    <property type="entry name" value="Glutaredoxin"/>
    <property type="match status" value="1"/>
</dbReference>
<keyword evidence="6" id="KW-1015">Disulfide bond</keyword>
<dbReference type="Proteomes" id="UP000199754">
    <property type="component" value="Plasmid pSMR1-1"/>
</dbReference>
<dbReference type="PANTHER" id="PTHR34386:SF1">
    <property type="entry name" value="GLUTAREDOXIN-LIKE PROTEIN NRDH"/>
    <property type="match status" value="1"/>
</dbReference>
<keyword evidence="5" id="KW-0249">Electron transport</keyword>
<evidence type="ECO:0000313" key="9">
    <source>
        <dbReference type="EMBL" id="ASM74602.1"/>
    </source>
</evidence>
<comment type="function">
    <text evidence="1">Electron transport system for the ribonucleotide reductase system NrdEF.</text>
</comment>
<evidence type="ECO:0000256" key="7">
    <source>
        <dbReference type="ARBA" id="ARBA00023284"/>
    </source>
</evidence>
<keyword evidence="7" id="KW-0676">Redox-active center</keyword>
<keyword evidence="9" id="KW-0614">Plasmid</keyword>
<dbReference type="KEGG" id="spse:SULPSESMR1_04907"/>
<dbReference type="GO" id="GO:0045454">
    <property type="term" value="P:cell redox homeostasis"/>
    <property type="evidence" value="ECO:0007669"/>
    <property type="project" value="InterPro"/>
</dbReference>
<sequence>MKDDAVAEGPDAQSGTKVSVFVSPPFGFKPQRDSQMTITVYSKPACVQCTATTRALEARGIAFSVIDLTEDAAAMEVVQGLGYRQAPVVVAGDDHWAGFRPDKISAMI</sequence>
<gene>
    <name evidence="9" type="primary">nrdH</name>
    <name evidence="9" type="ORF">SULPSESMR1_04907</name>
</gene>
<evidence type="ECO:0000259" key="8">
    <source>
        <dbReference type="Pfam" id="PF00462"/>
    </source>
</evidence>
<evidence type="ECO:0000256" key="4">
    <source>
        <dbReference type="ARBA" id="ARBA00022448"/>
    </source>
</evidence>
<proteinExistence type="inferred from homology"/>
<name>A0A221K6G4_9RHOB</name>
<evidence type="ECO:0000256" key="2">
    <source>
        <dbReference type="ARBA" id="ARBA00007787"/>
    </source>
</evidence>
<dbReference type="GO" id="GO:0009055">
    <property type="term" value="F:electron transfer activity"/>
    <property type="evidence" value="ECO:0007669"/>
    <property type="project" value="TreeGrafter"/>
</dbReference>
<dbReference type="SUPFAM" id="SSF52833">
    <property type="entry name" value="Thioredoxin-like"/>
    <property type="match status" value="1"/>
</dbReference>
<dbReference type="CDD" id="cd02976">
    <property type="entry name" value="NrdH"/>
    <property type="match status" value="1"/>
</dbReference>
<dbReference type="PROSITE" id="PS51354">
    <property type="entry name" value="GLUTAREDOXIN_2"/>
    <property type="match status" value="1"/>
</dbReference>
<accession>A0A221K6G4</accession>
<reference evidence="9 10" key="1">
    <citation type="submission" date="2017-07" db="EMBL/GenBank/DDBJ databases">
        <title>Genome Sequence of Sulfitobacter pseudonitzschiae Strain SMR1 Isolated from a culture of the Diatom Skeletonema marinoi.</title>
        <authorList>
            <person name="Topel M."/>
            <person name="Pinder M.I.M."/>
            <person name="Johansson O.N."/>
            <person name="Kourtchenko O."/>
            <person name="Godhe A."/>
            <person name="Clarke A.K."/>
        </authorList>
    </citation>
    <scope>NUCLEOTIDE SEQUENCE [LARGE SCALE GENOMIC DNA]</scope>
    <source>
        <strain evidence="9 10">SMR1</strain>
        <plasmid evidence="9 10">pSMR1-1</plasmid>
    </source>
</reference>
<comment type="similarity">
    <text evidence="2">Belongs to the glutaredoxin family.</text>
</comment>
<dbReference type="InterPro" id="IPR011909">
    <property type="entry name" value="GlrX_NrdH"/>
</dbReference>
<evidence type="ECO:0000256" key="1">
    <source>
        <dbReference type="ARBA" id="ARBA00002292"/>
    </source>
</evidence>
<evidence type="ECO:0000256" key="3">
    <source>
        <dbReference type="ARBA" id="ARBA00017945"/>
    </source>
</evidence>
<dbReference type="AlphaFoldDB" id="A0A221K6G4"/>
<keyword evidence="4" id="KW-0813">Transport</keyword>
<dbReference type="PANTHER" id="PTHR34386">
    <property type="entry name" value="GLUTAREDOXIN"/>
    <property type="match status" value="1"/>
</dbReference>
<geneLocation type="plasmid" evidence="9 10">
    <name>pSMR1-1</name>
</geneLocation>
<dbReference type="NCBIfam" id="TIGR02194">
    <property type="entry name" value="GlrX_NrdH"/>
    <property type="match status" value="1"/>
</dbReference>
<dbReference type="Pfam" id="PF00462">
    <property type="entry name" value="Glutaredoxin"/>
    <property type="match status" value="1"/>
</dbReference>
<feature type="domain" description="Glutaredoxin" evidence="8">
    <location>
        <begin position="38"/>
        <end position="96"/>
    </location>
</feature>
<dbReference type="InterPro" id="IPR036249">
    <property type="entry name" value="Thioredoxin-like_sf"/>
</dbReference>
<evidence type="ECO:0000313" key="10">
    <source>
        <dbReference type="Proteomes" id="UP000199754"/>
    </source>
</evidence>
<organism evidence="9 10">
    <name type="scientific">Pseudosulfitobacter pseudonitzschiae</name>
    <dbReference type="NCBI Taxonomy" id="1402135"/>
    <lineage>
        <taxon>Bacteria</taxon>
        <taxon>Pseudomonadati</taxon>
        <taxon>Pseudomonadota</taxon>
        <taxon>Alphaproteobacteria</taxon>
        <taxon>Rhodobacterales</taxon>
        <taxon>Roseobacteraceae</taxon>
        <taxon>Pseudosulfitobacter</taxon>
    </lineage>
</organism>
<evidence type="ECO:0000256" key="5">
    <source>
        <dbReference type="ARBA" id="ARBA00022982"/>
    </source>
</evidence>
<keyword evidence="10" id="KW-1185">Reference proteome</keyword>
<dbReference type="EMBL" id="CP022416">
    <property type="protein sequence ID" value="ASM74602.1"/>
    <property type="molecule type" value="Genomic_DNA"/>
</dbReference>